<dbReference type="InterPro" id="IPR011010">
    <property type="entry name" value="DNA_brk_join_enz"/>
</dbReference>
<dbReference type="SUPFAM" id="SSF56349">
    <property type="entry name" value="DNA breaking-rejoining enzymes"/>
    <property type="match status" value="1"/>
</dbReference>
<organism evidence="2">
    <name type="scientific">mine drainage metagenome</name>
    <dbReference type="NCBI Taxonomy" id="410659"/>
    <lineage>
        <taxon>unclassified sequences</taxon>
        <taxon>metagenomes</taxon>
        <taxon>ecological metagenomes</taxon>
    </lineage>
</organism>
<gene>
    <name evidence="2" type="ORF">B1B_15450</name>
</gene>
<dbReference type="EMBL" id="AUZY01010281">
    <property type="protein sequence ID" value="EQD39258.1"/>
    <property type="molecule type" value="Genomic_DNA"/>
</dbReference>
<feature type="non-terminal residue" evidence="2">
    <location>
        <position position="1"/>
    </location>
</feature>
<dbReference type="InterPro" id="IPR013762">
    <property type="entry name" value="Integrase-like_cat_sf"/>
</dbReference>
<dbReference type="GO" id="GO:0003677">
    <property type="term" value="F:DNA binding"/>
    <property type="evidence" value="ECO:0007669"/>
    <property type="project" value="InterPro"/>
</dbReference>
<keyword evidence="1" id="KW-0233">DNA recombination</keyword>
<sequence>RWIGKPSLVGRTDRHLTAEERREARAPRVRAWSARGVDPEGAVGRLYREDPDTGWMLWLCLRLGLRVREAMLLDPRMRAADHLPVTRGAKNGRTRTIPLTPADNEFLTRFENWLARTGHDRCLIPAGVTEARYRSGYYYRLARHGITKRGLGVTSHGLRHEYAQRLVASLEREFGVGDGMKMVHGTAVPRMADGVALEVSSRLGHARPSITYQYMGRPIDPVSDGSRAGETV</sequence>
<dbReference type="GO" id="GO:0015074">
    <property type="term" value="P:DNA integration"/>
    <property type="evidence" value="ECO:0007669"/>
    <property type="project" value="InterPro"/>
</dbReference>
<evidence type="ECO:0000313" key="2">
    <source>
        <dbReference type="EMBL" id="EQD39258.1"/>
    </source>
</evidence>
<dbReference type="Gene3D" id="1.10.443.10">
    <property type="entry name" value="Intergrase catalytic core"/>
    <property type="match status" value="1"/>
</dbReference>
<dbReference type="AlphaFoldDB" id="T0Z1Z3"/>
<name>T0Z1Z3_9ZZZZ</name>
<accession>T0Z1Z3</accession>
<reference evidence="2" key="2">
    <citation type="journal article" date="2014" name="ISME J.">
        <title>Microbial stratification in low pH oxic and suboxic macroscopic growths along an acid mine drainage.</title>
        <authorList>
            <person name="Mendez-Garcia C."/>
            <person name="Mesa V."/>
            <person name="Sprenger R.R."/>
            <person name="Richter M."/>
            <person name="Diez M.S."/>
            <person name="Solano J."/>
            <person name="Bargiela R."/>
            <person name="Golyshina O.V."/>
            <person name="Manteca A."/>
            <person name="Ramos J.L."/>
            <person name="Gallego J.R."/>
            <person name="Llorente I."/>
            <person name="Martins Dos Santos V.A."/>
            <person name="Jensen O.N."/>
            <person name="Pelaez A.I."/>
            <person name="Sanchez J."/>
            <person name="Ferrer M."/>
        </authorList>
    </citation>
    <scope>NUCLEOTIDE SEQUENCE</scope>
</reference>
<protein>
    <submittedName>
        <fullName evidence="2">Integrase</fullName>
    </submittedName>
</protein>
<reference evidence="2" key="1">
    <citation type="submission" date="2013-08" db="EMBL/GenBank/DDBJ databases">
        <authorList>
            <person name="Mendez C."/>
            <person name="Richter M."/>
            <person name="Ferrer M."/>
            <person name="Sanchez J."/>
        </authorList>
    </citation>
    <scope>NUCLEOTIDE SEQUENCE</scope>
</reference>
<proteinExistence type="predicted"/>
<comment type="caution">
    <text evidence="2">The sequence shown here is derived from an EMBL/GenBank/DDBJ whole genome shotgun (WGS) entry which is preliminary data.</text>
</comment>
<evidence type="ECO:0000256" key="1">
    <source>
        <dbReference type="ARBA" id="ARBA00023172"/>
    </source>
</evidence>
<dbReference type="GO" id="GO:0006310">
    <property type="term" value="P:DNA recombination"/>
    <property type="evidence" value="ECO:0007669"/>
    <property type="project" value="UniProtKB-KW"/>
</dbReference>